<reference evidence="4 5" key="1">
    <citation type="submission" date="2016-03" db="EMBL/GenBank/DDBJ databases">
        <authorList>
            <person name="Bojesen A.M."/>
            <person name="Planet P."/>
            <person name="Hansen M.J."/>
        </authorList>
    </citation>
    <scope>NUCLEOTIDE SEQUENCE [LARGE SCALE GENOMIC DNA]</scope>
    <source>
        <strain evidence="4 5">B 234/94</strain>
    </source>
</reference>
<sequence>MSEKTTACPCQSGKNYSECCQPFHLKKLFPESAEQLMRSRYSAYTLVNIPYIVETTVPSQQSLLDQAAMKEWGEVTCWMGLEIVKHLSYISKIHSRVEFKAFFATQEGKQVHHENSLFVQMNGRWFFVDPTVPLPSKKQNCLCGSDKKFKHCCGHYL</sequence>
<gene>
    <name evidence="4" type="ORF">A4G16_09675</name>
</gene>
<evidence type="ECO:0000313" key="5">
    <source>
        <dbReference type="Proteomes" id="UP000501366"/>
    </source>
</evidence>
<dbReference type="Pfam" id="PF02810">
    <property type="entry name" value="SEC-C"/>
    <property type="match status" value="2"/>
</dbReference>
<protein>
    <recommendedName>
        <fullName evidence="2">UPF0225 protein A4G16_09675</fullName>
    </recommendedName>
</protein>
<dbReference type="InterPro" id="IPR048469">
    <property type="entry name" value="YchJ-like_M"/>
</dbReference>
<dbReference type="InterPro" id="IPR023006">
    <property type="entry name" value="YchJ-like"/>
</dbReference>
<dbReference type="SUPFAM" id="SSF54427">
    <property type="entry name" value="NTF2-like"/>
    <property type="match status" value="1"/>
</dbReference>
<evidence type="ECO:0000256" key="1">
    <source>
        <dbReference type="ARBA" id="ARBA00010839"/>
    </source>
</evidence>
<comment type="similarity">
    <text evidence="1 2">Belongs to the UPF0225 family.</text>
</comment>
<dbReference type="NCBIfam" id="NF002486">
    <property type="entry name" value="PRK01752.1"/>
    <property type="match status" value="1"/>
</dbReference>
<evidence type="ECO:0000259" key="3">
    <source>
        <dbReference type="Pfam" id="PF17775"/>
    </source>
</evidence>
<dbReference type="EMBL" id="CP015030">
    <property type="protein sequence ID" value="QIM67599.1"/>
    <property type="molecule type" value="Genomic_DNA"/>
</dbReference>
<dbReference type="Gene3D" id="3.10.450.50">
    <property type="match status" value="1"/>
</dbReference>
<dbReference type="Proteomes" id="UP000501366">
    <property type="component" value="Chromosome"/>
</dbReference>
<dbReference type="InterPro" id="IPR004027">
    <property type="entry name" value="SEC_C_motif"/>
</dbReference>
<dbReference type="PANTHER" id="PTHR33747">
    <property type="entry name" value="UPF0225 PROTEIN SCO1677"/>
    <property type="match status" value="1"/>
</dbReference>
<dbReference type="NCBIfam" id="NF001213">
    <property type="entry name" value="PRK00183.1"/>
    <property type="match status" value="1"/>
</dbReference>
<dbReference type="InterPro" id="IPR032710">
    <property type="entry name" value="NTF2-like_dom_sf"/>
</dbReference>
<evidence type="ECO:0000256" key="2">
    <source>
        <dbReference type="HAMAP-Rule" id="MF_00612"/>
    </source>
</evidence>
<dbReference type="Pfam" id="PF17775">
    <property type="entry name" value="YchJ_M-like"/>
    <property type="match status" value="1"/>
</dbReference>
<feature type="domain" description="YchJ-like middle NTF2-like" evidence="3">
    <location>
        <begin position="32"/>
        <end position="129"/>
    </location>
</feature>
<evidence type="ECO:0000313" key="4">
    <source>
        <dbReference type="EMBL" id="QIM67599.1"/>
    </source>
</evidence>
<name>A0A6G8JKK3_9PAST</name>
<dbReference type="PANTHER" id="PTHR33747:SF1">
    <property type="entry name" value="ADENYLATE CYCLASE-ASSOCIATED CAP C-TERMINAL DOMAIN-CONTAINING PROTEIN"/>
    <property type="match status" value="1"/>
</dbReference>
<dbReference type="AlphaFoldDB" id="A0A6G8JKK3"/>
<dbReference type="HAMAP" id="MF_00612">
    <property type="entry name" value="UPF0225"/>
    <property type="match status" value="1"/>
</dbReference>
<accession>A0A6G8JKK3</accession>
<proteinExistence type="inferred from homology"/>
<organism evidence="4 5">
    <name type="scientific">Mannheimia granulomatis</name>
    <dbReference type="NCBI Taxonomy" id="85402"/>
    <lineage>
        <taxon>Bacteria</taxon>
        <taxon>Pseudomonadati</taxon>
        <taxon>Pseudomonadota</taxon>
        <taxon>Gammaproteobacteria</taxon>
        <taxon>Pasteurellales</taxon>
        <taxon>Pasteurellaceae</taxon>
        <taxon>Mannheimia</taxon>
    </lineage>
</organism>
<dbReference type="RefSeq" id="WP_165889687.1">
    <property type="nucleotide sequence ID" value="NZ_CP015030.1"/>
</dbReference>
<dbReference type="SUPFAM" id="SSF103642">
    <property type="entry name" value="Sec-C motif"/>
    <property type="match status" value="1"/>
</dbReference>
<dbReference type="KEGG" id="mgra:A4G16_09675"/>